<dbReference type="GO" id="GO:0022857">
    <property type="term" value="F:transmembrane transporter activity"/>
    <property type="evidence" value="ECO:0007669"/>
    <property type="project" value="InterPro"/>
</dbReference>
<keyword evidence="3 6" id="KW-0812">Transmembrane</keyword>
<keyword evidence="9" id="KW-1185">Reference proteome</keyword>
<dbReference type="Pfam" id="PF06609">
    <property type="entry name" value="TRI12"/>
    <property type="match status" value="1"/>
</dbReference>
<dbReference type="PROSITE" id="PS50850">
    <property type="entry name" value="MFS"/>
    <property type="match status" value="1"/>
</dbReference>
<evidence type="ECO:0000313" key="9">
    <source>
        <dbReference type="Proteomes" id="UP000019471"/>
    </source>
</evidence>
<organism evidence="8 9">
    <name type="scientific">Cladophialophora psammophila CBS 110553</name>
    <dbReference type="NCBI Taxonomy" id="1182543"/>
    <lineage>
        <taxon>Eukaryota</taxon>
        <taxon>Fungi</taxon>
        <taxon>Dikarya</taxon>
        <taxon>Ascomycota</taxon>
        <taxon>Pezizomycotina</taxon>
        <taxon>Eurotiomycetes</taxon>
        <taxon>Chaetothyriomycetidae</taxon>
        <taxon>Chaetothyriales</taxon>
        <taxon>Herpotrichiellaceae</taxon>
        <taxon>Cladophialophora</taxon>
    </lineage>
</organism>
<proteinExistence type="predicted"/>
<feature type="transmembrane region" description="Helical" evidence="6">
    <location>
        <begin position="99"/>
        <end position="118"/>
    </location>
</feature>
<dbReference type="RefSeq" id="XP_007740368.1">
    <property type="nucleotide sequence ID" value="XM_007742178.1"/>
</dbReference>
<evidence type="ECO:0000256" key="4">
    <source>
        <dbReference type="ARBA" id="ARBA00022989"/>
    </source>
</evidence>
<feature type="transmembrane region" description="Helical" evidence="6">
    <location>
        <begin position="256"/>
        <end position="273"/>
    </location>
</feature>
<evidence type="ECO:0000256" key="6">
    <source>
        <dbReference type="SAM" id="Phobius"/>
    </source>
</evidence>
<dbReference type="InterPro" id="IPR036259">
    <property type="entry name" value="MFS_trans_sf"/>
</dbReference>
<feature type="transmembrane region" description="Helical" evidence="6">
    <location>
        <begin position="366"/>
        <end position="384"/>
    </location>
</feature>
<feature type="transmembrane region" description="Helical" evidence="6">
    <location>
        <begin position="151"/>
        <end position="171"/>
    </location>
</feature>
<dbReference type="Gene3D" id="1.20.1250.20">
    <property type="entry name" value="MFS general substrate transporter like domains"/>
    <property type="match status" value="1"/>
</dbReference>
<keyword evidence="4 6" id="KW-1133">Transmembrane helix</keyword>
<feature type="transmembrane region" description="Helical" evidence="6">
    <location>
        <begin position="417"/>
        <end position="443"/>
    </location>
</feature>
<dbReference type="PANTHER" id="PTHR23501">
    <property type="entry name" value="MAJOR FACILITATOR SUPERFAMILY"/>
    <property type="match status" value="1"/>
</dbReference>
<evidence type="ECO:0000256" key="1">
    <source>
        <dbReference type="ARBA" id="ARBA00004141"/>
    </source>
</evidence>
<sequence length="577" mass="62049">MSQLVSATPTPENHVGLKESNAEHFEVEEKDAADNVHIHNEYAYKGDDSDGKVAWTLRHSLAAVSLGMLYAGSQIMLYFVGGCLAFIEADLGAEKVGSWLPVSNTLAITAVAPFVGYLQDLLGRRNITLCGSMVIIVGIALIGSAHSFGQAVTGMTLSGAGAGVCELTALAGLSDIVPVRQRGVTLALMTASILPFTPYVMYSQLLATYVTWRWTQWIALIWNGIVFVGLLTTYFPKSHPRLQGMSKKQILARIDYIGAILSIVGITLFLVALQSGGYTHPWASGYVLAQLIIGIFLIISWVAWEWKFAPHPMIPRELYQGQRVVGLTFLVAFIAGFDFYSLINFFPISFSTLWSPEPVQVGLKGLGYGISTTAGAVFWNALLSTKMPAKYILMISSTIMTAFIGGLVATTPETPKLAVALGTIASFGVGGILVPAATVALIVVPDSLLATTAALSLSIRTVGGSIGFTIYYNIFVNKLNKQQPENIAKYAIKAGLPASYATEFVTTFLTAPANITQVPGYSPQTLAGAQLGTRWAYAESLKWVWVTSIPFGVLAIITCFFIPSIKKYQTNRVAVAL</sequence>
<feature type="domain" description="Major facilitator superfamily (MFS) profile" evidence="7">
    <location>
        <begin position="60"/>
        <end position="566"/>
    </location>
</feature>
<evidence type="ECO:0000256" key="3">
    <source>
        <dbReference type="ARBA" id="ARBA00022692"/>
    </source>
</evidence>
<keyword evidence="5 6" id="KW-0472">Membrane</keyword>
<dbReference type="Proteomes" id="UP000019471">
    <property type="component" value="Unassembled WGS sequence"/>
</dbReference>
<dbReference type="eggNOG" id="KOG0254">
    <property type="taxonomic scope" value="Eukaryota"/>
</dbReference>
<evidence type="ECO:0000313" key="8">
    <source>
        <dbReference type="EMBL" id="EXJ74866.1"/>
    </source>
</evidence>
<name>W9XD47_9EURO</name>
<feature type="transmembrane region" description="Helical" evidence="6">
    <location>
        <begin position="285"/>
        <end position="304"/>
    </location>
</feature>
<feature type="transmembrane region" description="Helical" evidence="6">
    <location>
        <begin position="214"/>
        <end position="235"/>
    </location>
</feature>
<evidence type="ECO:0000256" key="2">
    <source>
        <dbReference type="ARBA" id="ARBA00022448"/>
    </source>
</evidence>
<feature type="transmembrane region" description="Helical" evidence="6">
    <location>
        <begin position="455"/>
        <end position="474"/>
    </location>
</feature>
<dbReference type="OrthoDB" id="4161376at2759"/>
<gene>
    <name evidence="8" type="ORF">A1O5_01562</name>
</gene>
<feature type="transmembrane region" description="Helical" evidence="6">
    <location>
        <begin position="324"/>
        <end position="346"/>
    </location>
</feature>
<evidence type="ECO:0000259" key="7">
    <source>
        <dbReference type="PROSITE" id="PS50850"/>
    </source>
</evidence>
<comment type="caution">
    <text evidence="8">The sequence shown here is derived from an EMBL/GenBank/DDBJ whole genome shotgun (WGS) entry which is preliminary data.</text>
</comment>
<feature type="transmembrane region" description="Helical" evidence="6">
    <location>
        <begin position="127"/>
        <end position="145"/>
    </location>
</feature>
<dbReference type="AlphaFoldDB" id="W9XD47"/>
<feature type="transmembrane region" description="Helical" evidence="6">
    <location>
        <begin position="61"/>
        <end position="87"/>
    </location>
</feature>
<dbReference type="EMBL" id="AMGX01000002">
    <property type="protein sequence ID" value="EXJ74866.1"/>
    <property type="molecule type" value="Genomic_DNA"/>
</dbReference>
<dbReference type="SUPFAM" id="SSF103473">
    <property type="entry name" value="MFS general substrate transporter"/>
    <property type="match status" value="1"/>
</dbReference>
<comment type="subcellular location">
    <subcellularLocation>
        <location evidence="1">Membrane</location>
        <topology evidence="1">Multi-pass membrane protein</topology>
    </subcellularLocation>
</comment>
<dbReference type="InterPro" id="IPR010573">
    <property type="entry name" value="MFS_Str1/Tri12-like"/>
</dbReference>
<evidence type="ECO:0000256" key="5">
    <source>
        <dbReference type="ARBA" id="ARBA00023136"/>
    </source>
</evidence>
<protein>
    <recommendedName>
        <fullName evidence="7">Major facilitator superfamily (MFS) profile domain-containing protein</fullName>
    </recommendedName>
</protein>
<dbReference type="PANTHER" id="PTHR23501:SF109">
    <property type="entry name" value="MAJOR FACILITATOR SUPERFAMILY (MFS) PROFILE DOMAIN-CONTAINING PROTEIN-RELATED"/>
    <property type="match status" value="1"/>
</dbReference>
<dbReference type="HOGENOM" id="CLU_000960_25_3_1"/>
<accession>W9XD47</accession>
<feature type="transmembrane region" description="Helical" evidence="6">
    <location>
        <begin position="183"/>
        <end position="202"/>
    </location>
</feature>
<reference evidence="8 9" key="1">
    <citation type="submission" date="2013-03" db="EMBL/GenBank/DDBJ databases">
        <title>The Genome Sequence of Cladophialophora psammophila CBS 110553.</title>
        <authorList>
            <consortium name="The Broad Institute Genomics Platform"/>
            <person name="Cuomo C."/>
            <person name="de Hoog S."/>
            <person name="Gorbushina A."/>
            <person name="Walker B."/>
            <person name="Young S.K."/>
            <person name="Zeng Q."/>
            <person name="Gargeya S."/>
            <person name="Fitzgerald M."/>
            <person name="Haas B."/>
            <person name="Abouelleil A."/>
            <person name="Allen A.W."/>
            <person name="Alvarado L."/>
            <person name="Arachchi H.M."/>
            <person name="Berlin A.M."/>
            <person name="Chapman S.B."/>
            <person name="Gainer-Dewar J."/>
            <person name="Goldberg J."/>
            <person name="Griggs A."/>
            <person name="Gujja S."/>
            <person name="Hansen M."/>
            <person name="Howarth C."/>
            <person name="Imamovic A."/>
            <person name="Ireland A."/>
            <person name="Larimer J."/>
            <person name="McCowan C."/>
            <person name="Murphy C."/>
            <person name="Pearson M."/>
            <person name="Poon T.W."/>
            <person name="Priest M."/>
            <person name="Roberts A."/>
            <person name="Saif S."/>
            <person name="Shea T."/>
            <person name="Sisk P."/>
            <person name="Sykes S."/>
            <person name="Wortman J."/>
            <person name="Nusbaum C."/>
            <person name="Birren B."/>
        </authorList>
    </citation>
    <scope>NUCLEOTIDE SEQUENCE [LARGE SCALE GENOMIC DNA]</scope>
    <source>
        <strain evidence="8 9">CBS 110553</strain>
    </source>
</reference>
<keyword evidence="2" id="KW-0813">Transport</keyword>
<dbReference type="GO" id="GO:0005886">
    <property type="term" value="C:plasma membrane"/>
    <property type="evidence" value="ECO:0007669"/>
    <property type="project" value="TreeGrafter"/>
</dbReference>
<feature type="transmembrane region" description="Helical" evidence="6">
    <location>
        <begin position="543"/>
        <end position="562"/>
    </location>
</feature>
<feature type="transmembrane region" description="Helical" evidence="6">
    <location>
        <begin position="391"/>
        <end position="411"/>
    </location>
</feature>
<dbReference type="InterPro" id="IPR020846">
    <property type="entry name" value="MFS_dom"/>
</dbReference>
<dbReference type="GeneID" id="19186295"/>